<evidence type="ECO:0000313" key="11">
    <source>
        <dbReference type="EMBL" id="KAL1898492.1"/>
    </source>
</evidence>
<evidence type="ECO:0000256" key="4">
    <source>
        <dbReference type="ARBA" id="ARBA00022692"/>
    </source>
</evidence>
<gene>
    <name evidence="11" type="ORF">Sste5346_003395</name>
</gene>
<evidence type="ECO:0000313" key="12">
    <source>
        <dbReference type="Proteomes" id="UP001583186"/>
    </source>
</evidence>
<proteinExistence type="inferred from homology"/>
<feature type="transmembrane region" description="Helical" evidence="9">
    <location>
        <begin position="385"/>
        <end position="406"/>
    </location>
</feature>
<evidence type="ECO:0000256" key="2">
    <source>
        <dbReference type="ARBA" id="ARBA00010992"/>
    </source>
</evidence>
<dbReference type="Proteomes" id="UP001583186">
    <property type="component" value="Unassembled WGS sequence"/>
</dbReference>
<organism evidence="11 12">
    <name type="scientific">Sporothrix stenoceras</name>
    <dbReference type="NCBI Taxonomy" id="5173"/>
    <lineage>
        <taxon>Eukaryota</taxon>
        <taxon>Fungi</taxon>
        <taxon>Dikarya</taxon>
        <taxon>Ascomycota</taxon>
        <taxon>Pezizomycotina</taxon>
        <taxon>Sordariomycetes</taxon>
        <taxon>Sordariomycetidae</taxon>
        <taxon>Ophiostomatales</taxon>
        <taxon>Ophiostomataceae</taxon>
        <taxon>Sporothrix</taxon>
    </lineage>
</organism>
<feature type="transmembrane region" description="Helical" evidence="9">
    <location>
        <begin position="418"/>
        <end position="439"/>
    </location>
</feature>
<keyword evidence="4 9" id="KW-0812">Transmembrane</keyword>
<dbReference type="InterPro" id="IPR036259">
    <property type="entry name" value="MFS_trans_sf"/>
</dbReference>
<sequence>MGSQKDVSVAENEHQEPTSVTPSHNEHNEAAAGVAALNESAIVHAVEDTTGMRDHWKCLAACTLMSMCPFQYGVDFGLISGLQAMPGFLKVFGYEIPSTDPSQAPTYGLQTERQQLISSLMILGAFISSGLAGPTAAYVSRRMCIWAAIVLCIVANVIMMTATNIGAMYAGRLLIGLANGMLMTYSQLYIQECAPAKYRGMMISAFQVWTSLGSLIGTIVDNFTAPIVGKNSYIIPLAIIFVIPGLLFFALFLIPESPRWLMDQGKYDQARKALRWLRPYSDDIVEAEATEIQDGLEAEKALNASVSLMDLIRNPIDRRRTLIAIGALSTQGASGAMYMIAYGTYFFAEAGIDAPFQNACILSGVGVVVILLNSAVITKIGRRRVFLTTGLTICAFSQLFTAIIYTVKPGSQSAGKGIVAFSVIYIVGYNGLVSSYAWLSGGELPSQRLRSLTFGVATAMGFFLAWLATFTAPYFINPGSLNWGPKYGYIWFPSCLIAAAWIYFFLPEVKGRTLEEIDEMFMAKLPARKFRQYECVGHQAHAEKSTEEKNTVEHFA</sequence>
<evidence type="ECO:0000256" key="6">
    <source>
        <dbReference type="ARBA" id="ARBA00023136"/>
    </source>
</evidence>
<feature type="transmembrane region" description="Helical" evidence="9">
    <location>
        <begin position="322"/>
        <end position="348"/>
    </location>
</feature>
<evidence type="ECO:0000256" key="1">
    <source>
        <dbReference type="ARBA" id="ARBA00004141"/>
    </source>
</evidence>
<name>A0ABR3ZDU1_9PEZI</name>
<dbReference type="InterPro" id="IPR005828">
    <property type="entry name" value="MFS_sugar_transport-like"/>
</dbReference>
<evidence type="ECO:0000259" key="10">
    <source>
        <dbReference type="PROSITE" id="PS50850"/>
    </source>
</evidence>
<keyword evidence="3 7" id="KW-0813">Transport</keyword>
<dbReference type="PROSITE" id="PS00217">
    <property type="entry name" value="SUGAR_TRANSPORT_2"/>
    <property type="match status" value="1"/>
</dbReference>
<evidence type="ECO:0000256" key="3">
    <source>
        <dbReference type="ARBA" id="ARBA00022448"/>
    </source>
</evidence>
<feature type="transmembrane region" description="Helical" evidence="9">
    <location>
        <begin position="354"/>
        <end position="373"/>
    </location>
</feature>
<dbReference type="Gene3D" id="1.20.1250.20">
    <property type="entry name" value="MFS general substrate transporter like domains"/>
    <property type="match status" value="1"/>
</dbReference>
<feature type="region of interest" description="Disordered" evidence="8">
    <location>
        <begin position="1"/>
        <end position="26"/>
    </location>
</feature>
<dbReference type="InterPro" id="IPR005829">
    <property type="entry name" value="Sugar_transporter_CS"/>
</dbReference>
<comment type="caution">
    <text evidence="11">The sequence shown here is derived from an EMBL/GenBank/DDBJ whole genome shotgun (WGS) entry which is preliminary data.</text>
</comment>
<reference evidence="11 12" key="1">
    <citation type="journal article" date="2024" name="IMA Fungus">
        <title>IMA Genome - F19 : A genome assembly and annotation guide to empower mycologists, including annotated draft genome sequences of Ceratocystis pirilliformis, Diaporthe australafricana, Fusarium ophioides, Paecilomyces lecythidis, and Sporothrix stenoceras.</title>
        <authorList>
            <person name="Aylward J."/>
            <person name="Wilson A.M."/>
            <person name="Visagie C.M."/>
            <person name="Spraker J."/>
            <person name="Barnes I."/>
            <person name="Buitendag C."/>
            <person name="Ceriani C."/>
            <person name="Del Mar Angel L."/>
            <person name="du Plessis D."/>
            <person name="Fuchs T."/>
            <person name="Gasser K."/>
            <person name="Kramer D."/>
            <person name="Li W."/>
            <person name="Munsamy K."/>
            <person name="Piso A."/>
            <person name="Price J.L."/>
            <person name="Sonnekus B."/>
            <person name="Thomas C."/>
            <person name="van der Nest A."/>
            <person name="van Dijk A."/>
            <person name="van Heerden A."/>
            <person name="van Vuuren N."/>
            <person name="Yilmaz N."/>
            <person name="Duong T.A."/>
            <person name="van der Merwe N.A."/>
            <person name="Wingfield M.J."/>
            <person name="Wingfield B.D."/>
        </authorList>
    </citation>
    <scope>NUCLEOTIDE SEQUENCE [LARGE SCALE GENOMIC DNA]</scope>
    <source>
        <strain evidence="11 12">CMW 5346</strain>
    </source>
</reference>
<evidence type="ECO:0000256" key="9">
    <source>
        <dbReference type="SAM" id="Phobius"/>
    </source>
</evidence>
<feature type="transmembrane region" description="Helical" evidence="9">
    <location>
        <begin position="116"/>
        <end position="137"/>
    </location>
</feature>
<accession>A0ABR3ZDU1</accession>
<dbReference type="InterPro" id="IPR020846">
    <property type="entry name" value="MFS_dom"/>
</dbReference>
<feature type="transmembrane region" description="Helical" evidence="9">
    <location>
        <begin position="451"/>
        <end position="476"/>
    </location>
</feature>
<comment type="subcellular location">
    <subcellularLocation>
        <location evidence="1">Membrane</location>
        <topology evidence="1">Multi-pass membrane protein</topology>
    </subcellularLocation>
</comment>
<feature type="transmembrane region" description="Helical" evidence="9">
    <location>
        <begin position="144"/>
        <end position="163"/>
    </location>
</feature>
<evidence type="ECO:0000256" key="8">
    <source>
        <dbReference type="SAM" id="MobiDB-lite"/>
    </source>
</evidence>
<keyword evidence="5 9" id="KW-1133">Transmembrane helix</keyword>
<evidence type="ECO:0000256" key="7">
    <source>
        <dbReference type="RuleBase" id="RU003346"/>
    </source>
</evidence>
<feature type="transmembrane region" description="Helical" evidence="9">
    <location>
        <begin position="232"/>
        <end position="254"/>
    </location>
</feature>
<comment type="similarity">
    <text evidence="2 7">Belongs to the major facilitator superfamily. Sugar transporter (TC 2.A.1.1) family.</text>
</comment>
<dbReference type="InterPro" id="IPR050360">
    <property type="entry name" value="MFS_Sugar_Transporters"/>
</dbReference>
<dbReference type="NCBIfam" id="TIGR00879">
    <property type="entry name" value="SP"/>
    <property type="match status" value="1"/>
</dbReference>
<dbReference type="SUPFAM" id="SSF103473">
    <property type="entry name" value="MFS general substrate transporter"/>
    <property type="match status" value="1"/>
</dbReference>
<dbReference type="EMBL" id="JAWCUI010000015">
    <property type="protein sequence ID" value="KAL1898492.1"/>
    <property type="molecule type" value="Genomic_DNA"/>
</dbReference>
<dbReference type="Pfam" id="PF00083">
    <property type="entry name" value="Sugar_tr"/>
    <property type="match status" value="1"/>
</dbReference>
<evidence type="ECO:0000256" key="5">
    <source>
        <dbReference type="ARBA" id="ARBA00022989"/>
    </source>
</evidence>
<dbReference type="PANTHER" id="PTHR48022:SF10">
    <property type="entry name" value="MAJOR FACILITATOR SUPERFAMILY (MFS) PROFILE DOMAIN-CONTAINING PROTEIN"/>
    <property type="match status" value="1"/>
</dbReference>
<dbReference type="InterPro" id="IPR003663">
    <property type="entry name" value="Sugar/inositol_transpt"/>
</dbReference>
<feature type="transmembrane region" description="Helical" evidence="9">
    <location>
        <begin position="202"/>
        <end position="220"/>
    </location>
</feature>
<dbReference type="PANTHER" id="PTHR48022">
    <property type="entry name" value="PLASTIDIC GLUCOSE TRANSPORTER 4"/>
    <property type="match status" value="1"/>
</dbReference>
<dbReference type="PROSITE" id="PS50850">
    <property type="entry name" value="MFS"/>
    <property type="match status" value="1"/>
</dbReference>
<keyword evidence="6 9" id="KW-0472">Membrane</keyword>
<feature type="transmembrane region" description="Helical" evidence="9">
    <location>
        <begin position="488"/>
        <end position="506"/>
    </location>
</feature>
<keyword evidence="12" id="KW-1185">Reference proteome</keyword>
<feature type="domain" description="Major facilitator superfamily (MFS) profile" evidence="10">
    <location>
        <begin position="61"/>
        <end position="510"/>
    </location>
</feature>
<protein>
    <recommendedName>
        <fullName evidence="10">Major facilitator superfamily (MFS) profile domain-containing protein</fullName>
    </recommendedName>
</protein>